<protein>
    <submittedName>
        <fullName evidence="2">Uncharacterized protein</fullName>
    </submittedName>
</protein>
<gene>
    <name evidence="2" type="ORF">BO86DRAFT_401556</name>
</gene>
<name>A0A8T8WWE4_ASPJA</name>
<organism evidence="2 3">
    <name type="scientific">Aspergillus japonicus CBS 114.51</name>
    <dbReference type="NCBI Taxonomy" id="1448312"/>
    <lineage>
        <taxon>Eukaryota</taxon>
        <taxon>Fungi</taxon>
        <taxon>Dikarya</taxon>
        <taxon>Ascomycota</taxon>
        <taxon>Pezizomycotina</taxon>
        <taxon>Eurotiomycetes</taxon>
        <taxon>Eurotiomycetidae</taxon>
        <taxon>Eurotiales</taxon>
        <taxon>Aspergillaceae</taxon>
        <taxon>Aspergillus</taxon>
        <taxon>Aspergillus subgen. Circumdati</taxon>
    </lineage>
</organism>
<feature type="compositionally biased region" description="Low complexity" evidence="1">
    <location>
        <begin position="162"/>
        <end position="173"/>
    </location>
</feature>
<sequence length="181" mass="19813">MKPNTFFLYKTLVYKDGIIWVYAFPRCTRNMPPEQRRTAGTGTGGWMVVAAGGQSDRPPPGHVLLLYSHYLSRHGRDDSPTAYTFRASDPQVPGHLPHRGGPMRSLHPVITSGLDSLVLVPKCGEEPEMQPSLPPFFTVALSFAPARGQVQKPSFLQGNLHPPRAAQPPSSRSGSKESRIG</sequence>
<proteinExistence type="predicted"/>
<accession>A0A8T8WWE4</accession>
<reference evidence="2 3" key="1">
    <citation type="submission" date="2018-02" db="EMBL/GenBank/DDBJ databases">
        <title>The genomes of Aspergillus section Nigri reveals drivers in fungal speciation.</title>
        <authorList>
            <consortium name="DOE Joint Genome Institute"/>
            <person name="Vesth T.C."/>
            <person name="Nybo J."/>
            <person name="Theobald S."/>
            <person name="Brandl J."/>
            <person name="Frisvad J.C."/>
            <person name="Nielsen K.F."/>
            <person name="Lyhne E.K."/>
            <person name="Kogle M.E."/>
            <person name="Kuo A."/>
            <person name="Riley R."/>
            <person name="Clum A."/>
            <person name="Nolan M."/>
            <person name="Lipzen A."/>
            <person name="Salamov A."/>
            <person name="Henrissat B."/>
            <person name="Wiebenga A."/>
            <person name="De vries R.P."/>
            <person name="Grigoriev I.V."/>
            <person name="Mortensen U.H."/>
            <person name="Andersen M.R."/>
            <person name="Baker S.E."/>
        </authorList>
    </citation>
    <scope>NUCLEOTIDE SEQUENCE [LARGE SCALE GENOMIC DNA]</scope>
    <source>
        <strain evidence="2 3">CBS 114.51</strain>
    </source>
</reference>
<evidence type="ECO:0000313" key="2">
    <source>
        <dbReference type="EMBL" id="RAH79742.1"/>
    </source>
</evidence>
<dbReference type="AlphaFoldDB" id="A0A8T8WWE4"/>
<feature type="region of interest" description="Disordered" evidence="1">
    <location>
        <begin position="81"/>
        <end position="101"/>
    </location>
</feature>
<dbReference type="RefSeq" id="XP_025525636.1">
    <property type="nucleotide sequence ID" value="XM_025673785.1"/>
</dbReference>
<feature type="region of interest" description="Disordered" evidence="1">
    <location>
        <begin position="152"/>
        <end position="181"/>
    </location>
</feature>
<evidence type="ECO:0000313" key="3">
    <source>
        <dbReference type="Proteomes" id="UP000249497"/>
    </source>
</evidence>
<evidence type="ECO:0000256" key="1">
    <source>
        <dbReference type="SAM" id="MobiDB-lite"/>
    </source>
</evidence>
<dbReference type="Proteomes" id="UP000249497">
    <property type="component" value="Unassembled WGS sequence"/>
</dbReference>
<dbReference type="GeneID" id="37177477"/>
<keyword evidence="3" id="KW-1185">Reference proteome</keyword>
<dbReference type="EMBL" id="KZ824811">
    <property type="protein sequence ID" value="RAH79742.1"/>
    <property type="molecule type" value="Genomic_DNA"/>
</dbReference>